<sequence>LSFHGQGSWKIVLLGLNKPFKSMKTAVPQRLTVCKPALQVRHSGMIEVTDANAPHLFGGDETCPLQNAEMLGKSRQHHRMRFGKITNSLRSARETLHHSKPGCVAQGIKPRGKIVLHKEKL</sequence>
<protein>
    <submittedName>
        <fullName evidence="1">Uncharacterized protein</fullName>
    </submittedName>
</protein>
<dbReference type="AlphaFoldDB" id="A0A0F3IRP9"/>
<evidence type="ECO:0000313" key="2">
    <source>
        <dbReference type="Proteomes" id="UP000033774"/>
    </source>
</evidence>
<proteinExistence type="predicted"/>
<feature type="non-terminal residue" evidence="1">
    <location>
        <position position="1"/>
    </location>
</feature>
<reference evidence="1 2" key="1">
    <citation type="submission" date="2015-03" db="EMBL/GenBank/DDBJ databases">
        <title>Draft genome sequence of Elstera litoralis.</title>
        <authorList>
            <person name="Rahalkar M.C."/>
            <person name="Dhakephalkar P.K."/>
            <person name="Pore S.D."/>
            <person name="Arora P."/>
            <person name="Kapse N.G."/>
            <person name="Pandit P.S."/>
        </authorList>
    </citation>
    <scope>NUCLEOTIDE SEQUENCE [LARGE SCALE GENOMIC DNA]</scope>
    <source>
        <strain evidence="1 2">Dia-1</strain>
    </source>
</reference>
<keyword evidence="2" id="KW-1185">Reference proteome</keyword>
<accession>A0A0F3IRP9</accession>
<dbReference type="EMBL" id="LAJY01000281">
    <property type="protein sequence ID" value="KJV09430.1"/>
    <property type="molecule type" value="Genomic_DNA"/>
</dbReference>
<organism evidence="1 2">
    <name type="scientific">Elstera litoralis</name>
    <dbReference type="NCBI Taxonomy" id="552518"/>
    <lineage>
        <taxon>Bacteria</taxon>
        <taxon>Pseudomonadati</taxon>
        <taxon>Pseudomonadota</taxon>
        <taxon>Alphaproteobacteria</taxon>
        <taxon>Rhodospirillales</taxon>
        <taxon>Rhodospirillaceae</taxon>
        <taxon>Elstera</taxon>
    </lineage>
</organism>
<gene>
    <name evidence="1" type="ORF">VZ95_11495</name>
</gene>
<evidence type="ECO:0000313" key="1">
    <source>
        <dbReference type="EMBL" id="KJV09430.1"/>
    </source>
</evidence>
<name>A0A0F3IRP9_9PROT</name>
<comment type="caution">
    <text evidence="1">The sequence shown here is derived from an EMBL/GenBank/DDBJ whole genome shotgun (WGS) entry which is preliminary data.</text>
</comment>
<dbReference type="Proteomes" id="UP000033774">
    <property type="component" value="Unassembled WGS sequence"/>
</dbReference>